<organism evidence="3 4">
    <name type="scientific">Neofusicoccum ribis</name>
    <dbReference type="NCBI Taxonomy" id="45134"/>
    <lineage>
        <taxon>Eukaryota</taxon>
        <taxon>Fungi</taxon>
        <taxon>Dikarya</taxon>
        <taxon>Ascomycota</taxon>
        <taxon>Pezizomycotina</taxon>
        <taxon>Dothideomycetes</taxon>
        <taxon>Dothideomycetes incertae sedis</taxon>
        <taxon>Botryosphaeriales</taxon>
        <taxon>Botryosphaeriaceae</taxon>
        <taxon>Neofusicoccum</taxon>
    </lineage>
</organism>
<keyword evidence="2" id="KW-0732">Signal</keyword>
<dbReference type="PANTHER" id="PTHR36205">
    <property type="entry name" value="CHROMOSOME 19, WHOLE GENOME SHOTGUN SEQUENCE"/>
    <property type="match status" value="1"/>
</dbReference>
<evidence type="ECO:0008006" key="5">
    <source>
        <dbReference type="Google" id="ProtNLM"/>
    </source>
</evidence>
<dbReference type="Proteomes" id="UP001521116">
    <property type="component" value="Unassembled WGS sequence"/>
</dbReference>
<dbReference type="Pfam" id="PF11885">
    <property type="entry name" value="DUF3405"/>
    <property type="match status" value="1"/>
</dbReference>
<feature type="chain" id="PRO_5046893346" description="Biotin synthase-like protein" evidence="2">
    <location>
        <begin position="24"/>
        <end position="533"/>
    </location>
</feature>
<proteinExistence type="predicted"/>
<feature type="compositionally biased region" description="Basic and acidic residues" evidence="1">
    <location>
        <begin position="127"/>
        <end position="139"/>
    </location>
</feature>
<feature type="signal peptide" evidence="2">
    <location>
        <begin position="1"/>
        <end position="23"/>
    </location>
</feature>
<sequence>MARRSSTVLLAVLCLCLFFFFSASPGQSLHRRRALKTCLLEPELQQRAQRAKIPTHTDNQTLRHLFGLPNLLDSYDHCYNASTRLAPYGFDPHEQKTDGQSIWARRDWKKEQHECAVRNGLLPSQAEPRKRFHLPDKPPQRYLTTQPAKKDVKKPAPRTAVVMRTSDNFNWAGDVTAYIRSMIVELALESGGQYELFILVQVKDLKQRIFLDPEAYNRVLRKHVPEEFRGMAYLWNENMLKEWYPEVPNHSYIHQAYQALELFAQVVAPDFDYFWQFEMDWRATAPHLQAFERMAAWAREQPRLYLTNMNSAWYIPSLQGSWHDLWMLMNETLWSDKRAAEVREHGKNWGVGEEADLITLAPIVDVRTTDFWLFRGMVHNDPLQIKAKKLPHFAAPVAMTRTSKRLLDAVHKLQQEYGFWMASEATMETMAFHHKFKAVHVQHPVYFNGTENDKMIDWLFNSGGPENLGGGPDSQYNWEGAAHKTLEKLTWWWPREGYDHYPQHVWTDFLRKDACLPPGMFHPFKWEKFSSPK</sequence>
<evidence type="ECO:0000256" key="1">
    <source>
        <dbReference type="SAM" id="MobiDB-lite"/>
    </source>
</evidence>
<accession>A0ABR3T5G6</accession>
<dbReference type="EMBL" id="JAJVDC020000015">
    <property type="protein sequence ID" value="KAL1634541.1"/>
    <property type="molecule type" value="Genomic_DNA"/>
</dbReference>
<dbReference type="InterPro" id="IPR021822">
    <property type="entry name" value="DUF3405"/>
</dbReference>
<protein>
    <recommendedName>
        <fullName evidence="5">Biotin synthase-like protein</fullName>
    </recommendedName>
</protein>
<dbReference type="PANTHER" id="PTHR36205:SF2">
    <property type="entry name" value="MAJOR FACILITATOR SUPERFAMILY TRANSPORTER"/>
    <property type="match status" value="1"/>
</dbReference>
<keyword evidence="4" id="KW-1185">Reference proteome</keyword>
<reference evidence="3 4" key="1">
    <citation type="submission" date="2024-02" db="EMBL/GenBank/DDBJ databases">
        <title>De novo assembly and annotation of 12 fungi associated with fruit tree decline syndrome in Ontario, Canada.</title>
        <authorList>
            <person name="Sulman M."/>
            <person name="Ellouze W."/>
            <person name="Ilyukhin E."/>
        </authorList>
    </citation>
    <scope>NUCLEOTIDE SEQUENCE [LARGE SCALE GENOMIC DNA]</scope>
    <source>
        <strain evidence="3 4">M1-105</strain>
    </source>
</reference>
<evidence type="ECO:0000256" key="2">
    <source>
        <dbReference type="SAM" id="SignalP"/>
    </source>
</evidence>
<gene>
    <name evidence="3" type="ORF">SLS56_002234</name>
</gene>
<evidence type="ECO:0000313" key="4">
    <source>
        <dbReference type="Proteomes" id="UP001521116"/>
    </source>
</evidence>
<feature type="region of interest" description="Disordered" evidence="1">
    <location>
        <begin position="126"/>
        <end position="157"/>
    </location>
</feature>
<name>A0ABR3T5G6_9PEZI</name>
<evidence type="ECO:0000313" key="3">
    <source>
        <dbReference type="EMBL" id="KAL1634541.1"/>
    </source>
</evidence>
<comment type="caution">
    <text evidence="3">The sequence shown here is derived from an EMBL/GenBank/DDBJ whole genome shotgun (WGS) entry which is preliminary data.</text>
</comment>